<organism evidence="2 3">
    <name type="scientific">Natronococcus pandeyae</name>
    <dbReference type="NCBI Taxonomy" id="2055836"/>
    <lineage>
        <taxon>Archaea</taxon>
        <taxon>Methanobacteriati</taxon>
        <taxon>Methanobacteriota</taxon>
        <taxon>Stenosarchaea group</taxon>
        <taxon>Halobacteria</taxon>
        <taxon>Halobacteriales</taxon>
        <taxon>Natrialbaceae</taxon>
        <taxon>Natronococcus</taxon>
    </lineage>
</organism>
<name>A0A8J8Q887_9EURY</name>
<dbReference type="SUPFAM" id="SSF48371">
    <property type="entry name" value="ARM repeat"/>
    <property type="match status" value="1"/>
</dbReference>
<comment type="caution">
    <text evidence="2">The sequence shown here is derived from an EMBL/GenBank/DDBJ whole genome shotgun (WGS) entry which is preliminary data.</text>
</comment>
<evidence type="ECO:0000256" key="1">
    <source>
        <dbReference type="SAM" id="MobiDB-lite"/>
    </source>
</evidence>
<evidence type="ECO:0008006" key="4">
    <source>
        <dbReference type="Google" id="ProtNLM"/>
    </source>
</evidence>
<dbReference type="Pfam" id="PF13646">
    <property type="entry name" value="HEAT_2"/>
    <property type="match status" value="1"/>
</dbReference>
<dbReference type="RefSeq" id="WP_148856499.1">
    <property type="nucleotide sequence ID" value="NZ_PHNJ01000001.1"/>
</dbReference>
<evidence type="ECO:0000313" key="3">
    <source>
        <dbReference type="Proteomes" id="UP000766904"/>
    </source>
</evidence>
<dbReference type="InterPro" id="IPR011989">
    <property type="entry name" value="ARM-like"/>
</dbReference>
<sequence length="338" mass="36627">MDGDGGEAVEQSRRPGTAELPSVLARLDAQEPETRRAAVQTVREKIDDRPGAYVPTVPKLRALLTRPELEVREDVAYCLAELAREAPADVAPSVGELIWFAAKHERAPATRHLLRCLAAVADDRPEAVADHVPTIVDVLSVRRGYDRWGLRTLMHVSRTEPDALEPAVPLLSDALAANPEANGTPTLTVLGRIARSERSLSSLAFVEHAIELVDHDDDSLRRNAIGCLADVAHQTPSAVEEACPQIAAALENDDPKTRANTAVTIGRVAAGRPDVVDPVRTQLLELLEDEFPSVRANACVALGYGNVTEARERLSRLATEDPEPSVRERAAWACDQLS</sequence>
<keyword evidence="3" id="KW-1185">Reference proteome</keyword>
<dbReference type="AlphaFoldDB" id="A0A8J8Q887"/>
<dbReference type="OrthoDB" id="197870at2157"/>
<reference evidence="2" key="1">
    <citation type="submission" date="2017-11" db="EMBL/GenBank/DDBJ databases">
        <authorList>
            <person name="Kajale S.C."/>
            <person name="Sharma A."/>
        </authorList>
    </citation>
    <scope>NUCLEOTIDE SEQUENCE</scope>
    <source>
        <strain evidence="2">LS1_42</strain>
    </source>
</reference>
<feature type="region of interest" description="Disordered" evidence="1">
    <location>
        <begin position="1"/>
        <end position="37"/>
    </location>
</feature>
<dbReference type="InterPro" id="IPR016024">
    <property type="entry name" value="ARM-type_fold"/>
</dbReference>
<feature type="compositionally biased region" description="Basic and acidic residues" evidence="1">
    <location>
        <begin position="28"/>
        <end position="37"/>
    </location>
</feature>
<dbReference type="Proteomes" id="UP000766904">
    <property type="component" value="Unassembled WGS sequence"/>
</dbReference>
<protein>
    <recommendedName>
        <fullName evidence="4">HEAT repeat domain-containing protein</fullName>
    </recommendedName>
</protein>
<dbReference type="Gene3D" id="1.25.10.10">
    <property type="entry name" value="Leucine-rich Repeat Variant"/>
    <property type="match status" value="2"/>
</dbReference>
<proteinExistence type="predicted"/>
<accession>A0A8J8Q887</accession>
<dbReference type="EMBL" id="PHNJ01000001">
    <property type="protein sequence ID" value="TYL40663.1"/>
    <property type="molecule type" value="Genomic_DNA"/>
</dbReference>
<gene>
    <name evidence="2" type="ORF">CV102_03605</name>
</gene>
<evidence type="ECO:0000313" key="2">
    <source>
        <dbReference type="EMBL" id="TYL40663.1"/>
    </source>
</evidence>